<dbReference type="Proteomes" id="UP001219525">
    <property type="component" value="Unassembled WGS sequence"/>
</dbReference>
<protein>
    <submittedName>
        <fullName evidence="2">Uncharacterized protein</fullName>
    </submittedName>
</protein>
<feature type="region of interest" description="Disordered" evidence="1">
    <location>
        <begin position="88"/>
        <end position="115"/>
    </location>
</feature>
<organism evidence="2 3">
    <name type="scientific">Mycena pura</name>
    <dbReference type="NCBI Taxonomy" id="153505"/>
    <lineage>
        <taxon>Eukaryota</taxon>
        <taxon>Fungi</taxon>
        <taxon>Dikarya</taxon>
        <taxon>Basidiomycota</taxon>
        <taxon>Agaricomycotina</taxon>
        <taxon>Agaricomycetes</taxon>
        <taxon>Agaricomycetidae</taxon>
        <taxon>Agaricales</taxon>
        <taxon>Marasmiineae</taxon>
        <taxon>Mycenaceae</taxon>
        <taxon>Mycena</taxon>
    </lineage>
</organism>
<gene>
    <name evidence="2" type="ORF">GGX14DRAFT_400411</name>
</gene>
<evidence type="ECO:0000313" key="3">
    <source>
        <dbReference type="Proteomes" id="UP001219525"/>
    </source>
</evidence>
<keyword evidence="3" id="KW-1185">Reference proteome</keyword>
<sequence>MSTVSRSARTPSTGTRLTDRIIKIDRVLYRQRGNHAGQPKPAQTTAPEVVLSTGALATLMKEQHKLLQTVMHTALAETHRYAPRVYRDQGYHRGPGAGSFRHRFDRGNQRRGGHSLAERVNTKPRGKRAGVAHRRNRKNNDEVMVPEAVPGVSDSVDTQPRVETPTEPVHNESVKLEDGEVNMGSNDEIDSLFNDFGLDSEDSGMNMANSSINGKRQEQRNYHANPPMWFLKPPVEN</sequence>
<accession>A0AAD6Y4E4</accession>
<proteinExistence type="predicted"/>
<reference evidence="2" key="1">
    <citation type="submission" date="2023-03" db="EMBL/GenBank/DDBJ databases">
        <title>Massive genome expansion in bonnet fungi (Mycena s.s.) driven by repeated elements and novel gene families across ecological guilds.</title>
        <authorList>
            <consortium name="Lawrence Berkeley National Laboratory"/>
            <person name="Harder C.B."/>
            <person name="Miyauchi S."/>
            <person name="Viragh M."/>
            <person name="Kuo A."/>
            <person name="Thoen E."/>
            <person name="Andreopoulos B."/>
            <person name="Lu D."/>
            <person name="Skrede I."/>
            <person name="Drula E."/>
            <person name="Henrissat B."/>
            <person name="Morin E."/>
            <person name="Kohler A."/>
            <person name="Barry K."/>
            <person name="LaButti K."/>
            <person name="Morin E."/>
            <person name="Salamov A."/>
            <person name="Lipzen A."/>
            <person name="Mereny Z."/>
            <person name="Hegedus B."/>
            <person name="Baldrian P."/>
            <person name="Stursova M."/>
            <person name="Weitz H."/>
            <person name="Taylor A."/>
            <person name="Grigoriev I.V."/>
            <person name="Nagy L.G."/>
            <person name="Martin F."/>
            <person name="Kauserud H."/>
        </authorList>
    </citation>
    <scope>NUCLEOTIDE SEQUENCE</scope>
    <source>
        <strain evidence="2">9144</strain>
    </source>
</reference>
<dbReference type="AlphaFoldDB" id="A0AAD6Y4E4"/>
<comment type="caution">
    <text evidence="2">The sequence shown here is derived from an EMBL/GenBank/DDBJ whole genome shotgun (WGS) entry which is preliminary data.</text>
</comment>
<evidence type="ECO:0000256" key="1">
    <source>
        <dbReference type="SAM" id="MobiDB-lite"/>
    </source>
</evidence>
<dbReference type="EMBL" id="JARJCW010000061">
    <property type="protein sequence ID" value="KAJ7200807.1"/>
    <property type="molecule type" value="Genomic_DNA"/>
</dbReference>
<name>A0AAD6Y4E4_9AGAR</name>
<evidence type="ECO:0000313" key="2">
    <source>
        <dbReference type="EMBL" id="KAJ7200807.1"/>
    </source>
</evidence>
<feature type="compositionally biased region" description="Basic residues" evidence="1">
    <location>
        <begin position="100"/>
        <end position="113"/>
    </location>
</feature>